<sequence length="240" mass="28178">MSLLYKCLNGGMRSPKSQIKLFLKALEKSSFQPAITLNRNISLKRIDLNQNNNNLNRNDDDEEDRRIRMELTSSKVKKYLEEEKKYNGKLVYVGSLTRQLKSAKFLSLSSSLFGVMLMPFLTDTLSASSLFAQIFVFGTTGFFIFVTPMFSQFLGRRYVTRMYYNYEEKKCTAIMLSFFMYEYKLEFPLSPFSTVKLKNKDQRSLFVDLQQVHDVQLVEKIYGYDKPFDFKKYSDKDNDD</sequence>
<feature type="coiled-coil region" evidence="2">
    <location>
        <begin position="38"/>
        <end position="65"/>
    </location>
</feature>
<dbReference type="Proteomes" id="UP000663879">
    <property type="component" value="Unassembled WGS sequence"/>
</dbReference>
<keyword evidence="3" id="KW-0472">Membrane</keyword>
<keyword evidence="5" id="KW-1185">Reference proteome</keyword>
<dbReference type="AlphaFoldDB" id="A0A814RBC2"/>
<dbReference type="Pfam" id="PF06979">
    <property type="entry name" value="TMEM70"/>
    <property type="match status" value="1"/>
</dbReference>
<evidence type="ECO:0000256" key="3">
    <source>
        <dbReference type="SAM" id="Phobius"/>
    </source>
</evidence>
<dbReference type="GO" id="GO:0033615">
    <property type="term" value="P:mitochondrial proton-transporting ATP synthase complex assembly"/>
    <property type="evidence" value="ECO:0007669"/>
    <property type="project" value="TreeGrafter"/>
</dbReference>
<comment type="caution">
    <text evidence="4">The sequence shown here is derived from an EMBL/GenBank/DDBJ whole genome shotgun (WGS) entry which is preliminary data.</text>
</comment>
<keyword evidence="3" id="KW-1133">Transmembrane helix</keyword>
<comment type="similarity">
    <text evidence="1">Belongs to the TMEM70 family.</text>
</comment>
<feature type="transmembrane region" description="Helical" evidence="3">
    <location>
        <begin position="134"/>
        <end position="154"/>
    </location>
</feature>
<dbReference type="PANTHER" id="PTHR13281:SF0">
    <property type="entry name" value="TRANSMEMBRANE PROTEIN 70, MITOCHONDRIAL"/>
    <property type="match status" value="1"/>
</dbReference>
<proteinExistence type="inferred from homology"/>
<dbReference type="GO" id="GO:0031966">
    <property type="term" value="C:mitochondrial membrane"/>
    <property type="evidence" value="ECO:0007669"/>
    <property type="project" value="TreeGrafter"/>
</dbReference>
<feature type="transmembrane region" description="Helical" evidence="3">
    <location>
        <begin position="105"/>
        <end position="122"/>
    </location>
</feature>
<dbReference type="InterPro" id="IPR045325">
    <property type="entry name" value="TMEM70/TMEM186/TMEM223"/>
</dbReference>
<evidence type="ECO:0000256" key="2">
    <source>
        <dbReference type="SAM" id="Coils"/>
    </source>
</evidence>
<protein>
    <recommendedName>
        <fullName evidence="6">Transmembrane protein 70</fullName>
    </recommendedName>
</protein>
<keyword evidence="2" id="KW-0175">Coiled coil</keyword>
<dbReference type="PANTHER" id="PTHR13281">
    <property type="entry name" value="TRANSMEMBRANE PROTEIN 70, MITOCHONDRIAL"/>
    <property type="match status" value="1"/>
</dbReference>
<name>A0A814RBC2_9BILA</name>
<keyword evidence="3" id="KW-0812">Transmembrane</keyword>
<evidence type="ECO:0000313" key="5">
    <source>
        <dbReference type="Proteomes" id="UP000663879"/>
    </source>
</evidence>
<gene>
    <name evidence="4" type="ORF">OXX778_LOCUS22424</name>
</gene>
<accession>A0A814RBC2</accession>
<dbReference type="EMBL" id="CAJNOC010009511">
    <property type="protein sequence ID" value="CAF1129879.1"/>
    <property type="molecule type" value="Genomic_DNA"/>
</dbReference>
<reference evidence="4" key="1">
    <citation type="submission" date="2021-02" db="EMBL/GenBank/DDBJ databases">
        <authorList>
            <person name="Nowell W R."/>
        </authorList>
    </citation>
    <scope>NUCLEOTIDE SEQUENCE</scope>
    <source>
        <strain evidence="4">Ploen Becks lab</strain>
    </source>
</reference>
<evidence type="ECO:0000256" key="1">
    <source>
        <dbReference type="ARBA" id="ARBA00005280"/>
    </source>
</evidence>
<organism evidence="4 5">
    <name type="scientific">Brachionus calyciflorus</name>
    <dbReference type="NCBI Taxonomy" id="104777"/>
    <lineage>
        <taxon>Eukaryota</taxon>
        <taxon>Metazoa</taxon>
        <taxon>Spiralia</taxon>
        <taxon>Gnathifera</taxon>
        <taxon>Rotifera</taxon>
        <taxon>Eurotatoria</taxon>
        <taxon>Monogononta</taxon>
        <taxon>Pseudotrocha</taxon>
        <taxon>Ploima</taxon>
        <taxon>Brachionidae</taxon>
        <taxon>Brachionus</taxon>
    </lineage>
</organism>
<dbReference type="InterPro" id="IPR009724">
    <property type="entry name" value="TMEM70"/>
</dbReference>
<evidence type="ECO:0000313" key="4">
    <source>
        <dbReference type="EMBL" id="CAF1129879.1"/>
    </source>
</evidence>
<evidence type="ECO:0008006" key="6">
    <source>
        <dbReference type="Google" id="ProtNLM"/>
    </source>
</evidence>
<dbReference type="OrthoDB" id="156886at2759"/>